<comment type="similarity">
    <text evidence="1">Belongs to the phosphosulfolactate synthase family.</text>
</comment>
<organism evidence="2 3">
    <name type="scientific">Candidatus Marsarchaeota G1 archaeon BE_D</name>
    <dbReference type="NCBI Taxonomy" id="1978156"/>
    <lineage>
        <taxon>Archaea</taxon>
        <taxon>Candidatus Marsarchaeota</taxon>
        <taxon>Candidatus Marsarchaeota group 1</taxon>
    </lineage>
</organism>
<name>A0A2R6AEQ2_9ARCH</name>
<reference evidence="2 3" key="1">
    <citation type="submission" date="2017-04" db="EMBL/GenBank/DDBJ databases">
        <title>Novel microbial lineages endemic to geothermal iron-oxide mats fill important gaps in the evolutionary history of Archaea.</title>
        <authorList>
            <person name="Jay Z.J."/>
            <person name="Beam J.P."/>
            <person name="Dlakic M."/>
            <person name="Rusch D.B."/>
            <person name="Kozubal M.A."/>
            <person name="Inskeep W.P."/>
        </authorList>
    </citation>
    <scope>NUCLEOTIDE SEQUENCE [LARGE SCALE GENOMIC DNA]</scope>
    <source>
        <strain evidence="2">BE_D</strain>
    </source>
</reference>
<evidence type="ECO:0000313" key="3">
    <source>
        <dbReference type="Proteomes" id="UP000240569"/>
    </source>
</evidence>
<evidence type="ECO:0000313" key="2">
    <source>
        <dbReference type="EMBL" id="PSN84803.1"/>
    </source>
</evidence>
<dbReference type="EMBL" id="NEXD01000063">
    <property type="protein sequence ID" value="PSN84803.1"/>
    <property type="molecule type" value="Genomic_DNA"/>
</dbReference>
<dbReference type="Proteomes" id="UP000240569">
    <property type="component" value="Unassembled WGS sequence"/>
</dbReference>
<comment type="caution">
    <text evidence="2">The sequence shown here is derived from an EMBL/GenBank/DDBJ whole genome shotgun (WGS) entry which is preliminary data.</text>
</comment>
<accession>A0A2R6AEQ2</accession>
<proteinExistence type="inferred from homology"/>
<sequence length="278" mass="31668">MSHAFDFVQIELPPKKPRSKSVTEIRGPYYTAVSYGYLKHLLDDWSEYIDGYKFAGGSMRLLKKDKVRRIIELCHEHDVYVSTGGFVERVIVQGEEAVDRYIEECKSLGFDVIEVSSGLAPIPLSDKLEIVKSVQRAGLKAKPEVSIMLGAGAGTHVVGYEQQMKIKSYKEFAKEVSAHLKLGVQMIMIESEGLTEDLPPEKWKKDVIKRLVDEFGREKLMFEASDPPVFKWYLTTFGRDVNLFVDHSQIVEFTAWKTGLWGDPAIWQGKKLSYHSQK</sequence>
<gene>
    <name evidence="2" type="ORF">B9Q02_08710</name>
</gene>
<dbReference type="AlphaFoldDB" id="A0A2R6AEQ2"/>
<dbReference type="Pfam" id="PF02679">
    <property type="entry name" value="ComA"/>
    <property type="match status" value="1"/>
</dbReference>
<dbReference type="InterPro" id="IPR003830">
    <property type="entry name" value="ComA_synth"/>
</dbReference>
<dbReference type="SUPFAM" id="SSF102110">
    <property type="entry name" value="(2r)-phospho-3-sulfolactate synthase ComA"/>
    <property type="match status" value="1"/>
</dbReference>
<evidence type="ECO:0000256" key="1">
    <source>
        <dbReference type="ARBA" id="ARBA00010424"/>
    </source>
</evidence>
<dbReference type="PANTHER" id="PTHR48413">
    <property type="match status" value="1"/>
</dbReference>
<dbReference type="Gene3D" id="3.20.20.70">
    <property type="entry name" value="Aldolase class I"/>
    <property type="match status" value="1"/>
</dbReference>
<dbReference type="InterPro" id="IPR013785">
    <property type="entry name" value="Aldolase_TIM"/>
</dbReference>
<dbReference type="InterPro" id="IPR036112">
    <property type="entry name" value="ComA_synth_sf"/>
</dbReference>
<protein>
    <submittedName>
        <fullName evidence="2">Phosphosulfolactate synthase</fullName>
    </submittedName>
</protein>
<dbReference type="PANTHER" id="PTHR48413:SF1">
    <property type="entry name" value="PROTEIN HEAT-STRESS-ASSOCIATED 32"/>
    <property type="match status" value="1"/>
</dbReference>